<dbReference type="Gene3D" id="3.40.50.150">
    <property type="entry name" value="Vaccinia Virus protein VP39"/>
    <property type="match status" value="1"/>
</dbReference>
<dbReference type="InterPro" id="IPR008854">
    <property type="entry name" value="TPMT"/>
</dbReference>
<dbReference type="EMBL" id="LFMY01000001">
    <property type="protein sequence ID" value="OKL63911.1"/>
    <property type="molecule type" value="Genomic_DNA"/>
</dbReference>
<keyword evidence="2" id="KW-0489">Methyltransferase</keyword>
<evidence type="ECO:0000256" key="3">
    <source>
        <dbReference type="ARBA" id="ARBA00022679"/>
    </source>
</evidence>
<evidence type="ECO:0000313" key="6">
    <source>
        <dbReference type="Proteomes" id="UP000214365"/>
    </source>
</evidence>
<dbReference type="PANTHER" id="PTHR32183">
    <property type="match status" value="1"/>
</dbReference>
<reference evidence="5 6" key="1">
    <citation type="submission" date="2015-06" db="EMBL/GenBank/DDBJ databases">
        <title>Talaromyces atroroseus IBT 11181 draft genome.</title>
        <authorList>
            <person name="Rasmussen K.B."/>
            <person name="Rasmussen S."/>
            <person name="Petersen B."/>
            <person name="Sicheritz-Ponten T."/>
            <person name="Mortensen U.H."/>
            <person name="Thrane U."/>
        </authorList>
    </citation>
    <scope>NUCLEOTIDE SEQUENCE [LARGE SCALE GENOMIC DNA]</scope>
    <source>
        <strain evidence="5 6">IBT 11181</strain>
    </source>
</reference>
<dbReference type="PROSITE" id="PS51585">
    <property type="entry name" value="SAM_MT_TPMT"/>
    <property type="match status" value="1"/>
</dbReference>
<dbReference type="GeneID" id="31000366"/>
<evidence type="ECO:0000256" key="1">
    <source>
        <dbReference type="ARBA" id="ARBA00022553"/>
    </source>
</evidence>
<dbReference type="CDD" id="cd02440">
    <property type="entry name" value="AdoMet_MTases"/>
    <property type="match status" value="1"/>
</dbReference>
<dbReference type="RefSeq" id="XP_020124032.1">
    <property type="nucleotide sequence ID" value="XM_020260437.1"/>
</dbReference>
<sequence>MTRNSNLPPNFLSDHMAKFSGEAYIEGWAGLWNNKGEDERLPWDRGCHSAALEDVLQEKKELVGEAFLTEVPHKSNCRKRALVPGCGTGYDVLLLASFGYDTYGLDYSHVAIETAKKEAAKNADQYAMRDPGVGRGKVVFVQGDFFKDEWLEKLGLGQNSFDLIYDYTFFCALQPYLRPAWALRHRQLLTPPPVGNLICLEWPTTKDPTLRGPPYAAPSHAYLEHLTHPGEETRYQCDGKIEIDPSRKPNDMALERVLHWKPGRTYEIGKDGKTGEVLDRLSIWRRRN</sequence>
<dbReference type="GO" id="GO:0008757">
    <property type="term" value="F:S-adenosylmethionine-dependent methyltransferase activity"/>
    <property type="evidence" value="ECO:0007669"/>
    <property type="project" value="InterPro"/>
</dbReference>
<protein>
    <recommendedName>
        <fullName evidence="7">Thiol methyltransferase 2</fullName>
    </recommendedName>
</protein>
<keyword evidence="4" id="KW-0949">S-adenosyl-L-methionine</keyword>
<dbReference type="SUPFAM" id="SSF53335">
    <property type="entry name" value="S-adenosyl-L-methionine-dependent methyltransferases"/>
    <property type="match status" value="1"/>
</dbReference>
<dbReference type="InterPro" id="IPR029063">
    <property type="entry name" value="SAM-dependent_MTases_sf"/>
</dbReference>
<evidence type="ECO:0008006" key="7">
    <source>
        <dbReference type="Google" id="ProtNLM"/>
    </source>
</evidence>
<organism evidence="5 6">
    <name type="scientific">Talaromyces atroroseus</name>
    <dbReference type="NCBI Taxonomy" id="1441469"/>
    <lineage>
        <taxon>Eukaryota</taxon>
        <taxon>Fungi</taxon>
        <taxon>Dikarya</taxon>
        <taxon>Ascomycota</taxon>
        <taxon>Pezizomycotina</taxon>
        <taxon>Eurotiomycetes</taxon>
        <taxon>Eurotiomycetidae</taxon>
        <taxon>Eurotiales</taxon>
        <taxon>Trichocomaceae</taxon>
        <taxon>Talaromyces</taxon>
        <taxon>Talaromyces sect. Trachyspermi</taxon>
    </lineage>
</organism>
<evidence type="ECO:0000313" key="5">
    <source>
        <dbReference type="EMBL" id="OKL63911.1"/>
    </source>
</evidence>
<evidence type="ECO:0000256" key="2">
    <source>
        <dbReference type="ARBA" id="ARBA00022603"/>
    </source>
</evidence>
<dbReference type="PANTHER" id="PTHR32183:SF6">
    <property type="entry name" value="CYSTEINE SULFINATE DESULFINASE_CYSTEINE DESULFURASE AND RELATED ENZYMES"/>
    <property type="match status" value="1"/>
</dbReference>
<dbReference type="AlphaFoldDB" id="A0A225AQL7"/>
<comment type="caution">
    <text evidence="5">The sequence shown here is derived from an EMBL/GenBank/DDBJ whole genome shotgun (WGS) entry which is preliminary data.</text>
</comment>
<keyword evidence="6" id="KW-1185">Reference proteome</keyword>
<dbReference type="GO" id="GO:0032259">
    <property type="term" value="P:methylation"/>
    <property type="evidence" value="ECO:0007669"/>
    <property type="project" value="UniProtKB-KW"/>
</dbReference>
<gene>
    <name evidence="5" type="ORF">UA08_00611</name>
</gene>
<name>A0A225AQL7_TALAT</name>
<dbReference type="Proteomes" id="UP000214365">
    <property type="component" value="Unassembled WGS sequence"/>
</dbReference>
<evidence type="ECO:0000256" key="4">
    <source>
        <dbReference type="ARBA" id="ARBA00022691"/>
    </source>
</evidence>
<accession>A0A225AQL7</accession>
<dbReference type="STRING" id="1441469.A0A225AQL7"/>
<keyword evidence="3" id="KW-0808">Transferase</keyword>
<proteinExistence type="predicted"/>
<dbReference type="Pfam" id="PF05724">
    <property type="entry name" value="TPMT"/>
    <property type="match status" value="1"/>
</dbReference>
<keyword evidence="1" id="KW-0597">Phosphoprotein</keyword>
<dbReference type="OrthoDB" id="276151at2759"/>